<dbReference type="EMBL" id="QRBI01000099">
    <property type="protein sequence ID" value="RMC17208.1"/>
    <property type="molecule type" value="Genomic_DNA"/>
</dbReference>
<dbReference type="OrthoDB" id="9221599at2759"/>
<dbReference type="AlphaFoldDB" id="A0A3M0KVH5"/>
<dbReference type="STRING" id="333673.A0A3M0KVH5"/>
<accession>A0A3M0KVH5</accession>
<reference evidence="1 2" key="1">
    <citation type="submission" date="2018-07" db="EMBL/GenBank/DDBJ databases">
        <title>A high quality draft genome assembly of the barn swallow (H. rustica rustica).</title>
        <authorList>
            <person name="Formenti G."/>
            <person name="Chiara M."/>
            <person name="Poveda L."/>
            <person name="Francoijs K.-J."/>
            <person name="Bonisoli-Alquati A."/>
            <person name="Canova L."/>
            <person name="Gianfranceschi L."/>
            <person name="Horner D.S."/>
            <person name="Saino N."/>
        </authorList>
    </citation>
    <scope>NUCLEOTIDE SEQUENCE [LARGE SCALE GENOMIC DNA]</scope>
    <source>
        <strain evidence="1">Chelidonia</strain>
        <tissue evidence="1">Blood</tissue>
    </source>
</reference>
<gene>
    <name evidence="1" type="ORF">DUI87_05785</name>
</gene>
<sequence length="106" mass="11868">MNEKLSVTLQCALAAQKANGILGCIQSTADSREGWELCSMLMRPHLQCCTQLWGPQQKDMGPAGADPEKSTRIIRGLEHLSYEDRQLGFSTLEQRRLKSDLNYGLE</sequence>
<protein>
    <submittedName>
        <fullName evidence="1">Uncharacterized protein</fullName>
    </submittedName>
</protein>
<name>A0A3M0KVH5_HIRRU</name>
<dbReference type="Proteomes" id="UP000269221">
    <property type="component" value="Unassembled WGS sequence"/>
</dbReference>
<keyword evidence="2" id="KW-1185">Reference proteome</keyword>
<proteinExistence type="predicted"/>
<organism evidence="1 2">
    <name type="scientific">Hirundo rustica rustica</name>
    <dbReference type="NCBI Taxonomy" id="333673"/>
    <lineage>
        <taxon>Eukaryota</taxon>
        <taxon>Metazoa</taxon>
        <taxon>Chordata</taxon>
        <taxon>Craniata</taxon>
        <taxon>Vertebrata</taxon>
        <taxon>Euteleostomi</taxon>
        <taxon>Archelosauria</taxon>
        <taxon>Archosauria</taxon>
        <taxon>Dinosauria</taxon>
        <taxon>Saurischia</taxon>
        <taxon>Theropoda</taxon>
        <taxon>Coelurosauria</taxon>
        <taxon>Aves</taxon>
        <taxon>Neognathae</taxon>
        <taxon>Neoaves</taxon>
        <taxon>Telluraves</taxon>
        <taxon>Australaves</taxon>
        <taxon>Passeriformes</taxon>
        <taxon>Sylvioidea</taxon>
        <taxon>Hirundinidae</taxon>
        <taxon>Hirundo</taxon>
    </lineage>
</organism>
<evidence type="ECO:0000313" key="2">
    <source>
        <dbReference type="Proteomes" id="UP000269221"/>
    </source>
</evidence>
<comment type="caution">
    <text evidence="1">The sequence shown here is derived from an EMBL/GenBank/DDBJ whole genome shotgun (WGS) entry which is preliminary data.</text>
</comment>
<evidence type="ECO:0000313" key="1">
    <source>
        <dbReference type="EMBL" id="RMC17208.1"/>
    </source>
</evidence>